<dbReference type="Pfam" id="PF05488">
    <property type="entry name" value="PAAR_motif"/>
    <property type="match status" value="1"/>
</dbReference>
<accession>A0A0E0XXX0</accession>
<organism evidence="1 2">
    <name type="scientific">Escherichia coli O104:H4 (strain 2011C-3493)</name>
    <dbReference type="NCBI Taxonomy" id="1133852"/>
    <lineage>
        <taxon>Bacteria</taxon>
        <taxon>Pseudomonadati</taxon>
        <taxon>Pseudomonadota</taxon>
        <taxon>Gammaproteobacteria</taxon>
        <taxon>Enterobacterales</taxon>
        <taxon>Enterobacteriaceae</taxon>
        <taxon>Escherichia</taxon>
    </lineage>
</organism>
<proteinExistence type="predicted"/>
<dbReference type="HOGENOM" id="CLU_148568_5_0_6"/>
<dbReference type="CDD" id="cd14738">
    <property type="entry name" value="PAAR_2"/>
    <property type="match status" value="1"/>
</dbReference>
<dbReference type="KEGG" id="esl:O3K_04400"/>
<name>A0A0E0XXX0_ECO1C</name>
<dbReference type="AlphaFoldDB" id="A0A0E0XXX0"/>
<gene>
    <name evidence="1" type="ordered locus">O3K_04400</name>
</gene>
<sequence length="101" mass="10081">MYMPQPAARVTDMHVCPMVTPGLPPVPHVGGPLLPPGSPSVFIGGLPAATLGTLALCSGPVDVVIMGSVKVLICGKPAARMGDICAHGGTIVSGYPQVLIG</sequence>
<evidence type="ECO:0008006" key="3">
    <source>
        <dbReference type="Google" id="ProtNLM"/>
    </source>
</evidence>
<evidence type="ECO:0000313" key="1">
    <source>
        <dbReference type="EMBL" id="AFS72806.1"/>
    </source>
</evidence>
<dbReference type="Proteomes" id="UP000006167">
    <property type="component" value="Chromosome"/>
</dbReference>
<dbReference type="InterPro" id="IPR008727">
    <property type="entry name" value="PAAR_motif"/>
</dbReference>
<reference evidence="1 2" key="1">
    <citation type="journal article" date="2012" name="PLoS ONE">
        <title>Genomic comparison of Escherichia coli O104:H4 isolates from 2009 and 2011 reveals plasmid, and prophage heterogeneity, including Shiga toxin encoding phage stx2.</title>
        <authorList>
            <consortium name="Threat Characterization Consortium"/>
            <person name="Ahmed S.A."/>
            <person name="Awosika J."/>
            <person name="Baldwin C."/>
            <person name="Bishop-Lilly K.A."/>
            <person name="Biswas B."/>
            <person name="Broomall S."/>
            <person name="Chain P.S."/>
            <person name="Chertkov O."/>
            <person name="Chokoshvili O."/>
            <person name="Coyne S."/>
            <person name="Davenport K."/>
            <person name="Detter J.C."/>
            <person name="Dorman W."/>
            <person name="Erkkila T.H."/>
            <person name="Folster J.P."/>
            <person name="Frey K.G."/>
            <person name="George M."/>
            <person name="Gleasner C."/>
            <person name="Henry M."/>
            <person name="Hill K.K."/>
            <person name="Hubbard K."/>
            <person name="Insalaco J."/>
            <person name="Johnson S."/>
            <person name="Kitzmiller A."/>
            <person name="Krepps M."/>
            <person name="Lo C.C."/>
            <person name="Luu T."/>
            <person name="McNew L.A."/>
            <person name="Minogue T."/>
            <person name="Munk C.A."/>
            <person name="Osborne B."/>
            <person name="Patel M."/>
            <person name="Reitenga K.G."/>
            <person name="Rosenzweig C.N."/>
            <person name="Shea A."/>
            <person name="Shen X."/>
            <person name="Strockbine N."/>
            <person name="Tarr C."/>
            <person name="Teshima H."/>
            <person name="van Gieson E."/>
            <person name="Verratti K."/>
            <person name="Wolcott M."/>
            <person name="Xie G."/>
            <person name="Sozhamannan S."/>
            <person name="Gibbons H.S."/>
        </authorList>
    </citation>
    <scope>NUCLEOTIDE SEQUENCE [LARGE SCALE GENOMIC DNA]</scope>
    <source>
        <strain evidence="1 2">2011C-3493</strain>
    </source>
</reference>
<dbReference type="Gene3D" id="2.60.200.60">
    <property type="match status" value="2"/>
</dbReference>
<dbReference type="EMBL" id="CP003289">
    <property type="protein sequence ID" value="AFS72806.1"/>
    <property type="molecule type" value="Genomic_DNA"/>
</dbReference>
<evidence type="ECO:0000313" key="2">
    <source>
        <dbReference type="Proteomes" id="UP000006167"/>
    </source>
</evidence>
<protein>
    <recommendedName>
        <fullName evidence="3">Type VI secretion protein</fullName>
    </recommendedName>
</protein>